<dbReference type="GO" id="GO:0046933">
    <property type="term" value="F:proton-transporting ATP synthase activity, rotational mechanism"/>
    <property type="evidence" value="ECO:0007669"/>
    <property type="project" value="UniProtKB-UniRule"/>
</dbReference>
<organism evidence="5">
    <name type="scientific">Candidatus Heimdallarchaeum aukensis</name>
    <dbReference type="NCBI Taxonomy" id="2876573"/>
    <lineage>
        <taxon>Archaea</taxon>
        <taxon>Promethearchaeati</taxon>
        <taxon>Candidatus Heimdallarchaeota</taxon>
        <taxon>Candidatus Heimdallarchaeia (ex Rinke et al. 2021) (nom. nud.)</taxon>
        <taxon>Candidatus Heimdallarchaeales</taxon>
        <taxon>Candidatus Heimdallarchaeaceae</taxon>
        <taxon>Candidatus Heimdallarchaeum</taxon>
    </lineage>
</organism>
<dbReference type="EMBL" id="CP084166">
    <property type="protein sequence ID" value="UJG39791.1"/>
    <property type="molecule type" value="Genomic_DNA"/>
</dbReference>
<dbReference type="SUPFAM" id="SSF159468">
    <property type="entry name" value="AtpF-like"/>
    <property type="match status" value="1"/>
</dbReference>
<sequence>MSSNVERKKIVSVGDEETSLGFKLAGIAETYTMEPENAGRILRKLAEQPDLAILIVTEDVAKANSNVIAKIRQQTYPVIVEVPGKKAKYESEEDRVQELIRMALGIDIE</sequence>
<proteinExistence type="inferred from homology"/>
<evidence type="ECO:0000313" key="5">
    <source>
        <dbReference type="EMBL" id="UJG39791.1"/>
    </source>
</evidence>
<reference evidence="5" key="1">
    <citation type="journal article" date="2022" name="Nat. Microbiol.">
        <title>Unique mobile elements and scalable gene flow at the prokaryote-eukaryote boundary revealed by circularized Asgard archaea genomes.</title>
        <authorList>
            <person name="Wu F."/>
            <person name="Speth D.R."/>
            <person name="Philosof A."/>
            <person name="Cremiere A."/>
            <person name="Narayanan A."/>
            <person name="Barco R.A."/>
            <person name="Connon S.A."/>
            <person name="Amend J.P."/>
            <person name="Antoshechkin I.A."/>
            <person name="Orphan V.J."/>
        </authorList>
    </citation>
    <scope>NUCLEOTIDE SEQUENCE</scope>
    <source>
        <strain evidence="5">PM71</strain>
    </source>
</reference>
<dbReference type="InterPro" id="IPR022944">
    <property type="entry name" value="ATPase_V1-cplx_fsu_bac/arc"/>
</dbReference>
<comment type="subcellular location">
    <subcellularLocation>
        <location evidence="4">Cell membrane</location>
        <topology evidence="4">Peripheral membrane protein</topology>
    </subcellularLocation>
</comment>
<dbReference type="GO" id="GO:0042777">
    <property type="term" value="P:proton motive force-driven plasma membrane ATP synthesis"/>
    <property type="evidence" value="ECO:0007669"/>
    <property type="project" value="UniProtKB-UniRule"/>
</dbReference>
<name>A0A9Y1FKD0_9ARCH</name>
<evidence type="ECO:0000256" key="3">
    <source>
        <dbReference type="ARBA" id="ARBA00023065"/>
    </source>
</evidence>
<protein>
    <recommendedName>
        <fullName evidence="4">A-type ATP synthase subunit F</fullName>
    </recommendedName>
</protein>
<dbReference type="Proteomes" id="UP001201020">
    <property type="component" value="Chromosome"/>
</dbReference>
<dbReference type="InterPro" id="IPR036906">
    <property type="entry name" value="ATPase_V1_fsu_sf"/>
</dbReference>
<comment type="subunit">
    <text evidence="4">Has multiple subunits with at least A(3), B(3), C, D, E, F, H, I and proteolipid K(x).</text>
</comment>
<evidence type="ECO:0000256" key="1">
    <source>
        <dbReference type="ARBA" id="ARBA00010148"/>
    </source>
</evidence>
<keyword evidence="3 4" id="KW-0406">Ion transport</keyword>
<keyword evidence="4" id="KW-0472">Membrane</keyword>
<evidence type="ECO:0000256" key="2">
    <source>
        <dbReference type="ARBA" id="ARBA00022448"/>
    </source>
</evidence>
<dbReference type="HAMAP" id="MF_00312">
    <property type="entry name" value="ATP_synth_F_arch"/>
    <property type="match status" value="1"/>
</dbReference>
<keyword evidence="2 4" id="KW-0813">Transport</keyword>
<dbReference type="Pfam" id="PF01990">
    <property type="entry name" value="ATP-synt_F"/>
    <property type="match status" value="1"/>
</dbReference>
<dbReference type="InterPro" id="IPR008218">
    <property type="entry name" value="ATPase_V1-cplx_f_g_su"/>
</dbReference>
<evidence type="ECO:0000256" key="4">
    <source>
        <dbReference type="HAMAP-Rule" id="MF_00312"/>
    </source>
</evidence>
<dbReference type="Gene3D" id="3.40.50.10580">
    <property type="entry name" value="ATPase, V1 complex, subunit F"/>
    <property type="match status" value="1"/>
</dbReference>
<keyword evidence="4" id="KW-0375">Hydrogen ion transport</keyword>
<dbReference type="GO" id="GO:0005524">
    <property type="term" value="F:ATP binding"/>
    <property type="evidence" value="ECO:0007669"/>
    <property type="project" value="UniProtKB-UniRule"/>
</dbReference>
<comment type="function">
    <text evidence="4">Component of the A-type ATP synthase that produces ATP from ADP in the presence of a proton gradient across the membrane.</text>
</comment>
<dbReference type="AlphaFoldDB" id="A0A9Y1FKD0"/>
<gene>
    <name evidence="4" type="primary">atpF</name>
    <name evidence="5" type="ORF">K9W45_07960</name>
</gene>
<dbReference type="GO" id="GO:0005886">
    <property type="term" value="C:plasma membrane"/>
    <property type="evidence" value="ECO:0007669"/>
    <property type="project" value="UniProtKB-SubCell"/>
</dbReference>
<dbReference type="GO" id="GO:0046961">
    <property type="term" value="F:proton-transporting ATPase activity, rotational mechanism"/>
    <property type="evidence" value="ECO:0007669"/>
    <property type="project" value="InterPro"/>
</dbReference>
<comment type="similarity">
    <text evidence="1 4">Belongs to the V-ATPase F subunit family.</text>
</comment>
<keyword evidence="4" id="KW-1003">Cell membrane</keyword>
<keyword evidence="4" id="KW-0066">ATP synthesis</keyword>
<accession>A0A9Y1FKD0</accession>